<gene>
    <name evidence="2" type="ORF">FA15DRAFT_660227</name>
</gene>
<evidence type="ECO:0000313" key="3">
    <source>
        <dbReference type="Proteomes" id="UP000307440"/>
    </source>
</evidence>
<dbReference type="AlphaFoldDB" id="A0A5C3KG40"/>
<reference evidence="2 3" key="1">
    <citation type="journal article" date="2019" name="Nat. Ecol. Evol.">
        <title>Megaphylogeny resolves global patterns of mushroom evolution.</title>
        <authorList>
            <person name="Varga T."/>
            <person name="Krizsan K."/>
            <person name="Foldi C."/>
            <person name="Dima B."/>
            <person name="Sanchez-Garcia M."/>
            <person name="Sanchez-Ramirez S."/>
            <person name="Szollosi G.J."/>
            <person name="Szarkandi J.G."/>
            <person name="Papp V."/>
            <person name="Albert L."/>
            <person name="Andreopoulos W."/>
            <person name="Angelini C."/>
            <person name="Antonin V."/>
            <person name="Barry K.W."/>
            <person name="Bougher N.L."/>
            <person name="Buchanan P."/>
            <person name="Buyck B."/>
            <person name="Bense V."/>
            <person name="Catcheside P."/>
            <person name="Chovatia M."/>
            <person name="Cooper J."/>
            <person name="Damon W."/>
            <person name="Desjardin D."/>
            <person name="Finy P."/>
            <person name="Geml J."/>
            <person name="Haridas S."/>
            <person name="Hughes K."/>
            <person name="Justo A."/>
            <person name="Karasinski D."/>
            <person name="Kautmanova I."/>
            <person name="Kiss B."/>
            <person name="Kocsube S."/>
            <person name="Kotiranta H."/>
            <person name="LaButti K.M."/>
            <person name="Lechner B.E."/>
            <person name="Liimatainen K."/>
            <person name="Lipzen A."/>
            <person name="Lukacs Z."/>
            <person name="Mihaltcheva S."/>
            <person name="Morgado L.N."/>
            <person name="Niskanen T."/>
            <person name="Noordeloos M.E."/>
            <person name="Ohm R.A."/>
            <person name="Ortiz-Santana B."/>
            <person name="Ovrebo C."/>
            <person name="Racz N."/>
            <person name="Riley R."/>
            <person name="Savchenko A."/>
            <person name="Shiryaev A."/>
            <person name="Soop K."/>
            <person name="Spirin V."/>
            <person name="Szebenyi C."/>
            <person name="Tomsovsky M."/>
            <person name="Tulloss R.E."/>
            <person name="Uehling J."/>
            <person name="Grigoriev I.V."/>
            <person name="Vagvolgyi C."/>
            <person name="Papp T."/>
            <person name="Martin F.M."/>
            <person name="Miettinen O."/>
            <person name="Hibbett D.S."/>
            <person name="Nagy L.G."/>
        </authorList>
    </citation>
    <scope>NUCLEOTIDE SEQUENCE [LARGE SCALE GENOMIC DNA]</scope>
    <source>
        <strain evidence="2 3">CBS 121175</strain>
    </source>
</reference>
<dbReference type="Proteomes" id="UP000307440">
    <property type="component" value="Unassembled WGS sequence"/>
</dbReference>
<evidence type="ECO:0000256" key="1">
    <source>
        <dbReference type="SAM" id="MobiDB-lite"/>
    </source>
</evidence>
<sequence length="307" mass="33543">MQNYDPTLTGNKNGEESAAFAKDPAKTVFWEEMIHFGAGDSRVTVYPAAYSLRKSHKPTHQKPTSAGDSRTGLTIVILSTDCCPPGHFEMASTAGHVLTQGLYTGVIMNGVDREAIPGGKDLLLLLTSVVTRIAWDGYATEEICQLYTILPSKKSTYQGRLAGKWKWEWTWRSLSTSRNSPPKVEWNHDPPTSRIEGDGPKGGLVGVLPRTRNPMGLEFPNSISGSRKRAHFALPPNGGPTLWDWILLFRPDCGVIGGGGVWGGLWTQITSAEICRRLPGRVNCKAIPISMQNISTVAYSPYSNEAT</sequence>
<keyword evidence="3" id="KW-1185">Reference proteome</keyword>
<dbReference type="EMBL" id="ML210363">
    <property type="protein sequence ID" value="TFK19050.1"/>
    <property type="molecule type" value="Genomic_DNA"/>
</dbReference>
<organism evidence="2 3">
    <name type="scientific">Coprinopsis marcescibilis</name>
    <name type="common">Agaric fungus</name>
    <name type="synonym">Psathyrella marcescibilis</name>
    <dbReference type="NCBI Taxonomy" id="230819"/>
    <lineage>
        <taxon>Eukaryota</taxon>
        <taxon>Fungi</taxon>
        <taxon>Dikarya</taxon>
        <taxon>Basidiomycota</taxon>
        <taxon>Agaricomycotina</taxon>
        <taxon>Agaricomycetes</taxon>
        <taxon>Agaricomycetidae</taxon>
        <taxon>Agaricales</taxon>
        <taxon>Agaricineae</taxon>
        <taxon>Psathyrellaceae</taxon>
        <taxon>Coprinopsis</taxon>
    </lineage>
</organism>
<proteinExistence type="predicted"/>
<name>A0A5C3KG40_COPMA</name>
<protein>
    <submittedName>
        <fullName evidence="2">Uncharacterized protein</fullName>
    </submittedName>
</protein>
<evidence type="ECO:0000313" key="2">
    <source>
        <dbReference type="EMBL" id="TFK19050.1"/>
    </source>
</evidence>
<accession>A0A5C3KG40</accession>
<feature type="region of interest" description="Disordered" evidence="1">
    <location>
        <begin position="180"/>
        <end position="201"/>
    </location>
</feature>